<feature type="transmembrane region" description="Helical" evidence="2">
    <location>
        <begin position="47"/>
        <end position="67"/>
    </location>
</feature>
<sequence length="166" mass="18727">MGYASHILKKGVTKIMKRLLSIGIKGLGAFILLYAILGLGYNMSFGRVLLITIVLGTISYIIGDLIILPRSNNIVATGVDLATAFAVIWGLNAYSLDYHTLLLYYSSLIGAIAIAAFEFFYHMYLLKTFIHEKQTYYYTPSRTRFQTESSEELHPNIKKNKDTEEK</sequence>
<feature type="transmembrane region" description="Helical" evidence="2">
    <location>
        <begin position="102"/>
        <end position="121"/>
    </location>
</feature>
<keyword evidence="2" id="KW-0472">Membrane</keyword>
<organism evidence="3 4">
    <name type="scientific">Heyndrickxia camelliae</name>
    <dbReference type="NCBI Taxonomy" id="1707093"/>
    <lineage>
        <taxon>Bacteria</taxon>
        <taxon>Bacillati</taxon>
        <taxon>Bacillota</taxon>
        <taxon>Bacilli</taxon>
        <taxon>Bacillales</taxon>
        <taxon>Bacillaceae</taxon>
        <taxon>Heyndrickxia</taxon>
    </lineage>
</organism>
<protein>
    <recommendedName>
        <fullName evidence="5">DUF2512 domain-containing protein</fullName>
    </recommendedName>
</protein>
<dbReference type="OrthoDB" id="2111682at2"/>
<comment type="caution">
    <text evidence="3">The sequence shown here is derived from an EMBL/GenBank/DDBJ whole genome shotgun (WGS) entry which is preliminary data.</text>
</comment>
<dbReference type="Pfam" id="PF10710">
    <property type="entry name" value="DUF2512"/>
    <property type="match status" value="1"/>
</dbReference>
<feature type="region of interest" description="Disordered" evidence="1">
    <location>
        <begin position="147"/>
        <end position="166"/>
    </location>
</feature>
<evidence type="ECO:0000256" key="2">
    <source>
        <dbReference type="SAM" id="Phobius"/>
    </source>
</evidence>
<dbReference type="EMBL" id="PIQO01000001">
    <property type="protein sequence ID" value="PKR86840.1"/>
    <property type="molecule type" value="Genomic_DNA"/>
</dbReference>
<reference evidence="3 4" key="1">
    <citation type="submission" date="2017-11" db="EMBL/GenBank/DDBJ databases">
        <title>Bacillus camelliae sp. nov., isolated from pu'er tea.</title>
        <authorList>
            <person name="Niu L."/>
        </authorList>
    </citation>
    <scope>NUCLEOTIDE SEQUENCE [LARGE SCALE GENOMIC DNA]</scope>
    <source>
        <strain evidence="3 4">7578-1</strain>
    </source>
</reference>
<keyword evidence="2" id="KW-0812">Transmembrane</keyword>
<gene>
    <name evidence="3" type="ORF">CWO92_01945</name>
</gene>
<keyword evidence="4" id="KW-1185">Reference proteome</keyword>
<dbReference type="Proteomes" id="UP000233440">
    <property type="component" value="Unassembled WGS sequence"/>
</dbReference>
<name>A0A2N3LQF3_9BACI</name>
<accession>A0A2N3LQF3</accession>
<evidence type="ECO:0000313" key="3">
    <source>
        <dbReference type="EMBL" id="PKR86840.1"/>
    </source>
</evidence>
<keyword evidence="2" id="KW-1133">Transmembrane helix</keyword>
<dbReference type="InterPro" id="IPR019649">
    <property type="entry name" value="DUF2512"/>
</dbReference>
<evidence type="ECO:0000256" key="1">
    <source>
        <dbReference type="SAM" id="MobiDB-lite"/>
    </source>
</evidence>
<feature type="transmembrane region" description="Helical" evidence="2">
    <location>
        <begin position="74"/>
        <end position="96"/>
    </location>
</feature>
<feature type="compositionally biased region" description="Basic and acidic residues" evidence="1">
    <location>
        <begin position="151"/>
        <end position="166"/>
    </location>
</feature>
<feature type="transmembrane region" description="Helical" evidence="2">
    <location>
        <begin position="20"/>
        <end position="41"/>
    </location>
</feature>
<proteinExistence type="predicted"/>
<evidence type="ECO:0000313" key="4">
    <source>
        <dbReference type="Proteomes" id="UP000233440"/>
    </source>
</evidence>
<dbReference type="AlphaFoldDB" id="A0A2N3LQF3"/>
<evidence type="ECO:0008006" key="5">
    <source>
        <dbReference type="Google" id="ProtNLM"/>
    </source>
</evidence>